<proteinExistence type="predicted"/>
<organism evidence="1 2">
    <name type="scientific">Candidatus Magasanikbacteria bacterium GW2011_GWC2_37_14</name>
    <dbReference type="NCBI Taxonomy" id="1619046"/>
    <lineage>
        <taxon>Bacteria</taxon>
        <taxon>Candidatus Magasanikiibacteriota</taxon>
    </lineage>
</organism>
<dbReference type="AlphaFoldDB" id="A0A0G0G6P3"/>
<accession>A0A0G0G6P3</accession>
<dbReference type="Proteomes" id="UP000034849">
    <property type="component" value="Unassembled WGS sequence"/>
</dbReference>
<protein>
    <submittedName>
        <fullName evidence="1">Uncharacterized protein</fullName>
    </submittedName>
</protein>
<dbReference type="EMBL" id="LBSX01000024">
    <property type="protein sequence ID" value="KKQ26773.1"/>
    <property type="molecule type" value="Genomic_DNA"/>
</dbReference>
<comment type="caution">
    <text evidence="1">The sequence shown here is derived from an EMBL/GenBank/DDBJ whole genome shotgun (WGS) entry which is preliminary data.</text>
</comment>
<reference evidence="1 2" key="1">
    <citation type="journal article" date="2015" name="Nature">
        <title>rRNA introns, odd ribosomes, and small enigmatic genomes across a large radiation of phyla.</title>
        <authorList>
            <person name="Brown C.T."/>
            <person name="Hug L.A."/>
            <person name="Thomas B.C."/>
            <person name="Sharon I."/>
            <person name="Castelle C.J."/>
            <person name="Singh A."/>
            <person name="Wilkins M.J."/>
            <person name="Williams K.H."/>
            <person name="Banfield J.F."/>
        </authorList>
    </citation>
    <scope>NUCLEOTIDE SEQUENCE [LARGE SCALE GENOMIC DNA]</scope>
</reference>
<gene>
    <name evidence="1" type="ORF">US42_C0024G0007</name>
</gene>
<dbReference type="STRING" id="1619046.US42_C0024G0007"/>
<evidence type="ECO:0000313" key="1">
    <source>
        <dbReference type="EMBL" id="KKQ26773.1"/>
    </source>
</evidence>
<name>A0A0G0G6P3_9BACT</name>
<evidence type="ECO:0000313" key="2">
    <source>
        <dbReference type="Proteomes" id="UP000034849"/>
    </source>
</evidence>
<sequence length="40" mass="4824">MNKPYREVVINEYMNLVLWSLGRKKTSDSFDKTSMRTEVR</sequence>